<dbReference type="HOGENOM" id="CLU_011300_0_1_1"/>
<dbReference type="EMBL" id="JPKY01000020">
    <property type="protein sequence ID" value="KFH46365.1"/>
    <property type="molecule type" value="Genomic_DNA"/>
</dbReference>
<comment type="catalytic activity">
    <reaction evidence="5">
        <text>an N-acylsphing-4-enine + H2O = sphing-4-enine + a fatty acid</text>
        <dbReference type="Rhea" id="RHEA:20856"/>
        <dbReference type="ChEBI" id="CHEBI:15377"/>
        <dbReference type="ChEBI" id="CHEBI:28868"/>
        <dbReference type="ChEBI" id="CHEBI:52639"/>
        <dbReference type="ChEBI" id="CHEBI:57756"/>
        <dbReference type="EC" id="3.5.1.23"/>
    </reaction>
</comment>
<dbReference type="GO" id="GO:0016020">
    <property type="term" value="C:membrane"/>
    <property type="evidence" value="ECO:0007669"/>
    <property type="project" value="GOC"/>
</dbReference>
<comment type="cofactor">
    <cofactor evidence="4">
        <name>Zn(2+)</name>
        <dbReference type="ChEBI" id="CHEBI:29105"/>
    </cofactor>
    <text evidence="4">Binds 1 zinc ion per subunit.</text>
</comment>
<keyword evidence="4" id="KW-0862">Zinc</keyword>
<keyword evidence="4" id="KW-0479">Metal-binding</keyword>
<keyword evidence="5" id="KW-0443">Lipid metabolism</keyword>
<dbReference type="GO" id="GO:0017040">
    <property type="term" value="F:N-acylsphingosine amidohydrolase activity"/>
    <property type="evidence" value="ECO:0007669"/>
    <property type="project" value="UniProtKB-UniRule"/>
</dbReference>
<feature type="binding site" evidence="4">
    <location>
        <position position="250"/>
    </location>
    <ligand>
        <name>Zn(2+)</name>
        <dbReference type="ChEBI" id="CHEBI:29105"/>
    </ligand>
</feature>
<evidence type="ECO:0000259" key="7">
    <source>
        <dbReference type="Pfam" id="PF04734"/>
    </source>
</evidence>
<dbReference type="PANTHER" id="PTHR12670:SF20">
    <property type="entry name" value="NEUTRAL CERAMIDASE"/>
    <property type="match status" value="1"/>
</dbReference>
<protein>
    <recommendedName>
        <fullName evidence="5">Neutral ceramidase</fullName>
        <ecNumber evidence="5">3.5.1.23</ecNumber>
    </recommendedName>
</protein>
<evidence type="ECO:0000256" key="3">
    <source>
        <dbReference type="PIRSR" id="PIRSR606823-1"/>
    </source>
</evidence>
<evidence type="ECO:0000313" key="9">
    <source>
        <dbReference type="EMBL" id="KFH46365.1"/>
    </source>
</evidence>
<organism evidence="9 10">
    <name type="scientific">Hapsidospora chrysogenum (strain ATCC 11550 / CBS 779.69 / DSM 880 / IAM 14645 / JCM 23072 / IMI 49137)</name>
    <name type="common">Acremonium chrysogenum</name>
    <dbReference type="NCBI Taxonomy" id="857340"/>
    <lineage>
        <taxon>Eukaryota</taxon>
        <taxon>Fungi</taxon>
        <taxon>Dikarya</taxon>
        <taxon>Ascomycota</taxon>
        <taxon>Pezizomycotina</taxon>
        <taxon>Sordariomycetes</taxon>
        <taxon>Hypocreomycetidae</taxon>
        <taxon>Hypocreales</taxon>
        <taxon>Bionectriaceae</taxon>
        <taxon>Hapsidospora</taxon>
    </lineage>
</organism>
<feature type="binding site" evidence="4">
    <location>
        <position position="497"/>
    </location>
    <ligand>
        <name>Zn(2+)</name>
        <dbReference type="ChEBI" id="CHEBI:29105"/>
    </ligand>
</feature>
<dbReference type="GO" id="GO:0005576">
    <property type="term" value="C:extracellular region"/>
    <property type="evidence" value="ECO:0007669"/>
    <property type="project" value="TreeGrafter"/>
</dbReference>
<evidence type="ECO:0000313" key="10">
    <source>
        <dbReference type="Proteomes" id="UP000029964"/>
    </source>
</evidence>
<feature type="domain" description="Neutral/alkaline non-lysosomal ceramidase C-terminal" evidence="8">
    <location>
        <begin position="569"/>
        <end position="728"/>
    </location>
</feature>
<accession>A0A086TAI3</accession>
<feature type="chain" id="PRO_5001815457" description="Neutral ceramidase" evidence="6">
    <location>
        <begin position="30"/>
        <end position="730"/>
    </location>
</feature>
<name>A0A086TAI3_HAPC1</name>
<dbReference type="InterPro" id="IPR006823">
    <property type="entry name" value="Ceramidase_alk"/>
</dbReference>
<dbReference type="Pfam" id="PF17048">
    <property type="entry name" value="Ceramidse_alk_C"/>
    <property type="match status" value="1"/>
</dbReference>
<dbReference type="EC" id="3.5.1.23" evidence="5"/>
<dbReference type="PANTHER" id="PTHR12670">
    <property type="entry name" value="CERAMIDASE"/>
    <property type="match status" value="1"/>
</dbReference>
<gene>
    <name evidence="9" type="ORF">ACRE_027950</name>
</gene>
<comment type="caution">
    <text evidence="9">The sequence shown here is derived from an EMBL/GenBank/DDBJ whole genome shotgun (WGS) entry which is preliminary data.</text>
</comment>
<sequence>MASARRAPFSGLLAALSGLILLLATSVSAGPSVPFLNPRAEGDKYLLGVGKADITGPVVEIGFAGYADLAQKGTGLRQRLYSRAFIVGDVNKPDDRFVYLVLDVLSGDTAMRYGILESLEALGDDYSAYGSHNIAVTGTHSHAGSGAWFNYLLPQITTFGFDKQGYQAIVDGAVLSIKRAHESLEEGYLDVATAEVKDGAINRSQFAYDNNPEEERNKYEDSVDTTMTLLRFQRASDGKDMGVLTWHAVHATSLLGNNTHAAGDNKGLASWMLERELGGSGNVADGFVAAFGQANHADTSPNVLGAWCDDGSGQECDFERATCADGTVEACHGRGPKFEALDLGVSSCHEIANRLASAAREAYDSLGSSSTPVVGTSVKAFHFFHDMTFWDFQLPDGTAAKTCPAALGYSFAAGTSDWPGMFDFSQGDSGNPDANPLWEAVKGLLKTPSKEQKACQGEKPILLDVGEMSKPYPWAPNIVDIQAFRVGQFLIVTSPSETGTMAGRRWRDAVAAEAKSFLDDEPIVVLGSPANTYAHYVVTPEEYDVQRYEGASTLYGRHSLDAYINLTVSNVKYLSPDATDLPDPGPKAPDNREKSLSFITGVVLDGRPSGYDFGAVRTQPETSYSIGDDVKVTFQGANPRNNLRLEETYVAIEKQDGDTWTRVRDDSDWFLVYTWRRTNGFLGHSEVDVTWETGGNAEPGTYRVKYYGDRKSLGGSITAFEGTSDSFELS</sequence>
<keyword evidence="6" id="KW-0732">Signal</keyword>
<dbReference type="STRING" id="857340.A0A086TAI3"/>
<evidence type="ECO:0000259" key="8">
    <source>
        <dbReference type="Pfam" id="PF17048"/>
    </source>
</evidence>
<feature type="binding site" evidence="4">
    <location>
        <position position="140"/>
    </location>
    <ligand>
        <name>Zn(2+)</name>
        <dbReference type="ChEBI" id="CHEBI:29105"/>
    </ligand>
</feature>
<feature type="active site" description="Nucleophile" evidence="3">
    <location>
        <position position="300"/>
    </location>
</feature>
<dbReference type="GO" id="GO:0042759">
    <property type="term" value="P:long-chain fatty acid biosynthetic process"/>
    <property type="evidence" value="ECO:0007669"/>
    <property type="project" value="TreeGrafter"/>
</dbReference>
<dbReference type="InterPro" id="IPR038445">
    <property type="entry name" value="NCDase_C_sf"/>
</dbReference>
<dbReference type="Proteomes" id="UP000029964">
    <property type="component" value="Unassembled WGS sequence"/>
</dbReference>
<dbReference type="OrthoDB" id="191371at2759"/>
<feature type="signal peptide" evidence="6">
    <location>
        <begin position="1"/>
        <end position="29"/>
    </location>
</feature>
<keyword evidence="2 5" id="KW-0378">Hydrolase</keyword>
<keyword evidence="10" id="KW-1185">Reference proteome</keyword>
<evidence type="ECO:0000256" key="6">
    <source>
        <dbReference type="SAM" id="SignalP"/>
    </source>
</evidence>
<evidence type="ECO:0000256" key="1">
    <source>
        <dbReference type="ARBA" id="ARBA00009835"/>
    </source>
</evidence>
<dbReference type="AlphaFoldDB" id="A0A086TAI3"/>
<dbReference type="InterPro" id="IPR031329">
    <property type="entry name" value="NEUT/ALK_ceramidase_N"/>
</dbReference>
<evidence type="ECO:0000256" key="5">
    <source>
        <dbReference type="RuleBase" id="RU366019"/>
    </source>
</evidence>
<proteinExistence type="inferred from homology"/>
<feature type="binding site" evidence="4">
    <location>
        <position position="536"/>
    </location>
    <ligand>
        <name>Zn(2+)</name>
        <dbReference type="ChEBI" id="CHEBI:29105"/>
    </ligand>
</feature>
<dbReference type="Pfam" id="PF04734">
    <property type="entry name" value="Ceramidase_alk"/>
    <property type="match status" value="1"/>
</dbReference>
<dbReference type="InterPro" id="IPR031331">
    <property type="entry name" value="NEUT/ALK_ceramidase_C"/>
</dbReference>
<keyword evidence="5" id="KW-0746">Sphingolipid metabolism</keyword>
<evidence type="ECO:0000256" key="4">
    <source>
        <dbReference type="PIRSR" id="PIRSR606823-2"/>
    </source>
</evidence>
<feature type="domain" description="Neutral/alkaline non-lysosomal ceramidase N-terminal" evidence="7">
    <location>
        <begin position="45"/>
        <end position="565"/>
    </location>
</feature>
<dbReference type="GO" id="GO:0046512">
    <property type="term" value="P:sphingosine biosynthetic process"/>
    <property type="evidence" value="ECO:0007669"/>
    <property type="project" value="TreeGrafter"/>
</dbReference>
<dbReference type="GO" id="GO:0046872">
    <property type="term" value="F:metal ion binding"/>
    <property type="evidence" value="ECO:0007669"/>
    <property type="project" value="UniProtKB-KW"/>
</dbReference>
<evidence type="ECO:0000256" key="2">
    <source>
        <dbReference type="ARBA" id="ARBA00022801"/>
    </source>
</evidence>
<dbReference type="Gene3D" id="2.60.40.2300">
    <property type="entry name" value="Neutral/alkaline non-lysosomal ceramidase, C-terminal domain"/>
    <property type="match status" value="1"/>
</dbReference>
<reference evidence="10" key="1">
    <citation type="journal article" date="2014" name="Genome Announc.">
        <title>Genome sequence and annotation of Acremonium chrysogenum, producer of the beta-lactam antibiotic cephalosporin C.</title>
        <authorList>
            <person name="Terfehr D."/>
            <person name="Dahlmann T.A."/>
            <person name="Specht T."/>
            <person name="Zadra I."/>
            <person name="Kuernsteiner H."/>
            <person name="Kueck U."/>
        </authorList>
    </citation>
    <scope>NUCLEOTIDE SEQUENCE [LARGE SCALE GENOMIC DNA]</scope>
    <source>
        <strain evidence="10">ATCC 11550 / CBS 779.69 / DSM 880 / IAM 14645 / JCM 23072 / IMI 49137</strain>
    </source>
</reference>
<comment type="similarity">
    <text evidence="1 5">Belongs to the neutral ceramidase family.</text>
</comment>
<dbReference type="GO" id="GO:0046514">
    <property type="term" value="P:ceramide catabolic process"/>
    <property type="evidence" value="ECO:0007669"/>
    <property type="project" value="InterPro"/>
</dbReference>